<proteinExistence type="predicted"/>
<dbReference type="EMBL" id="AP022620">
    <property type="protein sequence ID" value="BBZ75771.1"/>
    <property type="molecule type" value="Genomic_DNA"/>
</dbReference>
<dbReference type="InterPro" id="IPR023213">
    <property type="entry name" value="CAT-like_dom_sf"/>
</dbReference>
<name>A0A6N4W915_9MYCO</name>
<reference evidence="1 2" key="1">
    <citation type="journal article" date="2019" name="Emerg. Microbes Infect.">
        <title>Comprehensive subspecies identification of 175 nontuberculous mycobacteria species based on 7547 genomic profiles.</title>
        <authorList>
            <person name="Matsumoto Y."/>
            <person name="Kinjo T."/>
            <person name="Motooka D."/>
            <person name="Nabeya D."/>
            <person name="Jung N."/>
            <person name="Uechi K."/>
            <person name="Horii T."/>
            <person name="Iida T."/>
            <person name="Fujita J."/>
            <person name="Nakamura S."/>
        </authorList>
    </citation>
    <scope>NUCLEOTIDE SEQUENCE [LARGE SCALE GENOMIC DNA]</scope>
    <source>
        <strain evidence="1 2">JCM 30275</strain>
    </source>
</reference>
<sequence>MAGVSDNVVPYTDQALFLALRGTGEEAAMQIVWTYEHPVDIDGLRRFHAEFGQGLVARHIEPSPVPFGRHRWVAATGPQCDIDMDDSVRPRAELLDWVNEHLQLPIDPQRGPGWRMGVQRFDDGATAVSLVATHCVADGGGFIGRAIDTINGKSRDLGYPRAGSRTRRQAVAADLRQTARDLPEIIRTLGRAAKVGVARRHELVRPKTAQPAVTGGKHRVQVPNVAVYIDAKGWDARAESLGGNSYSLLAGFCAKLAEHQGRVRAADGVVTLMIPVSEREGDDDTGGNVVSIANVSFDPTQVTKDLSGPRAAIRQGLKTAREVPDEMVQLLPLIPFLPKRAFAKTVDMTFGFSEDLPVSCSNLGDLSASLLSVDGTPAEYINLRGVDRYITDEALQRRCGVLTLVSGRVGDQVTIAVVAWQPGLENTTARLRDVVAQTLAEFELTGVIE</sequence>
<evidence type="ECO:0008006" key="3">
    <source>
        <dbReference type="Google" id="ProtNLM"/>
    </source>
</evidence>
<organism evidence="1 2">
    <name type="scientific">Mycolicibacterium anyangense</name>
    <dbReference type="NCBI Taxonomy" id="1431246"/>
    <lineage>
        <taxon>Bacteria</taxon>
        <taxon>Bacillati</taxon>
        <taxon>Actinomycetota</taxon>
        <taxon>Actinomycetes</taxon>
        <taxon>Mycobacteriales</taxon>
        <taxon>Mycobacteriaceae</taxon>
        <taxon>Mycolicibacterium</taxon>
    </lineage>
</organism>
<dbReference type="Proteomes" id="UP000467249">
    <property type="component" value="Chromosome"/>
</dbReference>
<accession>A0A6N4W915</accession>
<gene>
    <name evidence="1" type="ORF">MANY_11080</name>
</gene>
<dbReference type="Gene3D" id="3.30.559.10">
    <property type="entry name" value="Chloramphenicol acetyltransferase-like domain"/>
    <property type="match status" value="1"/>
</dbReference>
<dbReference type="SUPFAM" id="SSF52777">
    <property type="entry name" value="CoA-dependent acyltransferases"/>
    <property type="match status" value="1"/>
</dbReference>
<evidence type="ECO:0000313" key="2">
    <source>
        <dbReference type="Proteomes" id="UP000467249"/>
    </source>
</evidence>
<evidence type="ECO:0000313" key="1">
    <source>
        <dbReference type="EMBL" id="BBZ75771.1"/>
    </source>
</evidence>
<dbReference type="AlphaFoldDB" id="A0A6N4W915"/>
<keyword evidence="2" id="KW-1185">Reference proteome</keyword>
<protein>
    <recommendedName>
        <fullName evidence="3">Diacylglycerol O-acyltransferase</fullName>
    </recommendedName>
</protein>
<dbReference type="KEGG" id="many:MANY_11080"/>